<sequence length="191" mass="20671">MQIKRLELRLRDKVPAERELIEALDERDGQYGGRNELMRECLQRGYGVLVRKVQELDKATESGNEMATLDALARAFDNEYSYRVVRTFLKAIRHRQAATSALEQAQEATPAPVQAPVDAPVEERKTEPPPAPSSDPGVVEPQEDADTSAGSETAADAEQQAAPEAAPGSKPKPNWGRFKGLAGSGDSGGSD</sequence>
<reference evidence="2 3" key="1">
    <citation type="submission" date="2014-09" db="EMBL/GenBank/DDBJ databases">
        <authorList>
            <person name="Regsiter A."/>
        </authorList>
    </citation>
    <scope>NUCLEOTIDE SEQUENCE [LARGE SCALE GENOMIC DNA]</scope>
</reference>
<gene>
    <name evidence="2" type="ORF">XAC3562_1200099</name>
</gene>
<name>A0A0U5F998_XANCI</name>
<feature type="compositionally biased region" description="Low complexity" evidence="1">
    <location>
        <begin position="154"/>
        <end position="167"/>
    </location>
</feature>
<keyword evidence="3" id="KW-1185">Reference proteome</keyword>
<organism evidence="2 3">
    <name type="scientific">Xanthomonas citri pv. citri</name>
    <dbReference type="NCBI Taxonomy" id="611301"/>
    <lineage>
        <taxon>Bacteria</taxon>
        <taxon>Pseudomonadati</taxon>
        <taxon>Pseudomonadota</taxon>
        <taxon>Gammaproteobacteria</taxon>
        <taxon>Lysobacterales</taxon>
        <taxon>Lysobacteraceae</taxon>
        <taxon>Xanthomonas</taxon>
    </lineage>
</organism>
<evidence type="ECO:0000313" key="3">
    <source>
        <dbReference type="Proteomes" id="UP000052230"/>
    </source>
</evidence>
<evidence type="ECO:0000256" key="1">
    <source>
        <dbReference type="SAM" id="MobiDB-lite"/>
    </source>
</evidence>
<dbReference type="AlphaFoldDB" id="A0A0U5F998"/>
<dbReference type="Proteomes" id="UP000052230">
    <property type="component" value="Unassembled WGS sequence"/>
</dbReference>
<dbReference type="EMBL" id="CCXZ01000025">
    <property type="protein sequence ID" value="CEG14776.1"/>
    <property type="molecule type" value="Genomic_DNA"/>
</dbReference>
<comment type="caution">
    <text evidence="2">The sequence shown here is derived from an EMBL/GenBank/DDBJ whole genome shotgun (WGS) entry which is preliminary data.</text>
</comment>
<accession>A0A0U5F998</accession>
<feature type="compositionally biased region" description="Gly residues" evidence="1">
    <location>
        <begin position="182"/>
        <end position="191"/>
    </location>
</feature>
<dbReference type="RefSeq" id="WP_058958813.1">
    <property type="nucleotide sequence ID" value="NZ_CP020883.1"/>
</dbReference>
<feature type="compositionally biased region" description="Low complexity" evidence="1">
    <location>
        <begin position="108"/>
        <end position="119"/>
    </location>
</feature>
<protein>
    <submittedName>
        <fullName evidence="2">Uncharacterized protein</fullName>
    </submittedName>
</protein>
<evidence type="ECO:0000313" key="2">
    <source>
        <dbReference type="EMBL" id="CEG14776.1"/>
    </source>
</evidence>
<proteinExistence type="predicted"/>
<feature type="region of interest" description="Disordered" evidence="1">
    <location>
        <begin position="101"/>
        <end position="191"/>
    </location>
</feature>